<evidence type="ECO:0000256" key="1">
    <source>
        <dbReference type="ARBA" id="ARBA00008390"/>
    </source>
</evidence>
<dbReference type="Gene3D" id="2.40.128.20">
    <property type="match status" value="1"/>
</dbReference>
<dbReference type="InterPro" id="IPR012674">
    <property type="entry name" value="Calycin"/>
</dbReference>
<evidence type="ECO:0000313" key="2">
    <source>
        <dbReference type="Ensembl" id="ENSSORP00005032421.1"/>
    </source>
</evidence>
<evidence type="ECO:0000313" key="3">
    <source>
        <dbReference type="Proteomes" id="UP000472271"/>
    </source>
</evidence>
<dbReference type="PANTHER" id="PTHR11955">
    <property type="entry name" value="FATTY ACID BINDING PROTEIN"/>
    <property type="match status" value="1"/>
</dbReference>
<dbReference type="InParanoid" id="A0A673AS86"/>
<keyword evidence="3" id="KW-1185">Reference proteome</keyword>
<proteinExistence type="inferred from homology"/>
<dbReference type="PRINTS" id="PR00178">
    <property type="entry name" value="FATTYACIDBP"/>
</dbReference>
<dbReference type="InterPro" id="IPR000463">
    <property type="entry name" value="Fatty_acid-bd"/>
</dbReference>
<comment type="similarity">
    <text evidence="1">Belongs to the calycin superfamily. Fatty-acid binding protein (FABP) family.</text>
</comment>
<name>A0A673AS86_9TELE</name>
<dbReference type="Proteomes" id="UP000472271">
    <property type="component" value="Chromosome 17"/>
</dbReference>
<sequence length="123" mass="13969">MAFAGVWQTETQDAYDAFCKLLGIPDDKIEKCRDYKLITEVTQDGNDFSWTQIYYTTTRVTNKFTIGKECDMETVGGKKFKATVQMEGGKLSTSFPNYQHVTEIVGDKLVEAGFLSLTEVFFF</sequence>
<dbReference type="SUPFAM" id="SSF50814">
    <property type="entry name" value="Lipocalins"/>
    <property type="match status" value="1"/>
</dbReference>
<dbReference type="AlphaFoldDB" id="A0A673AS86"/>
<reference evidence="2" key="3">
    <citation type="submission" date="2025-09" db="UniProtKB">
        <authorList>
            <consortium name="Ensembl"/>
        </authorList>
    </citation>
    <scope>IDENTIFICATION</scope>
</reference>
<reference evidence="2" key="2">
    <citation type="submission" date="2025-08" db="UniProtKB">
        <authorList>
            <consortium name="Ensembl"/>
        </authorList>
    </citation>
    <scope>IDENTIFICATION</scope>
</reference>
<protein>
    <submittedName>
        <fullName evidence="2">Fatty acid binding protein 6, ileal (gastrotropin)</fullName>
    </submittedName>
</protein>
<dbReference type="FunCoup" id="A0A673AS86">
    <property type="interactions" value="706"/>
</dbReference>
<dbReference type="InterPro" id="IPR031259">
    <property type="entry name" value="ILBP"/>
</dbReference>
<dbReference type="Ensembl" id="ENSSORT00005033309.1">
    <property type="protein sequence ID" value="ENSSORP00005032421.1"/>
    <property type="gene ID" value="ENSSORG00005015372.1"/>
</dbReference>
<reference evidence="2" key="1">
    <citation type="submission" date="2019-06" db="EMBL/GenBank/DDBJ databases">
        <authorList>
            <consortium name="Wellcome Sanger Institute Data Sharing"/>
        </authorList>
    </citation>
    <scope>NUCLEOTIDE SEQUENCE [LARGE SCALE GENOMIC DNA]</scope>
</reference>
<dbReference type="GO" id="GO:0008289">
    <property type="term" value="F:lipid binding"/>
    <property type="evidence" value="ECO:0007669"/>
    <property type="project" value="InterPro"/>
</dbReference>
<dbReference type="Pfam" id="PF14651">
    <property type="entry name" value="Lipocalin_7"/>
    <property type="match status" value="1"/>
</dbReference>
<accession>A0A673AS86</accession>
<organism evidence="2 3">
    <name type="scientific">Sphaeramia orbicularis</name>
    <name type="common">orbiculate cardinalfish</name>
    <dbReference type="NCBI Taxonomy" id="375764"/>
    <lineage>
        <taxon>Eukaryota</taxon>
        <taxon>Metazoa</taxon>
        <taxon>Chordata</taxon>
        <taxon>Craniata</taxon>
        <taxon>Vertebrata</taxon>
        <taxon>Euteleostomi</taxon>
        <taxon>Actinopterygii</taxon>
        <taxon>Neopterygii</taxon>
        <taxon>Teleostei</taxon>
        <taxon>Neoteleostei</taxon>
        <taxon>Acanthomorphata</taxon>
        <taxon>Gobiaria</taxon>
        <taxon>Kurtiformes</taxon>
        <taxon>Apogonoidei</taxon>
        <taxon>Apogonidae</taxon>
        <taxon>Apogoninae</taxon>
        <taxon>Sphaeramia</taxon>
    </lineage>
</organism>